<proteinExistence type="inferred from homology"/>
<comment type="similarity">
    <text evidence="1">Belongs to the NmrA-type oxidoreductase family.</text>
</comment>
<dbReference type="EMBL" id="BN001308">
    <property type="protein sequence ID" value="CBF87418.1"/>
    <property type="molecule type" value="Genomic_DNA"/>
</dbReference>
<dbReference type="eggNOG" id="KOG4169">
    <property type="taxonomic scope" value="Eukaryota"/>
</dbReference>
<dbReference type="RefSeq" id="XP_682601.1">
    <property type="nucleotide sequence ID" value="XM_677509.1"/>
</dbReference>
<dbReference type="AlphaFoldDB" id="Q5AQU8"/>
<dbReference type="Proteomes" id="UP000000560">
    <property type="component" value="Chromosome VIII"/>
</dbReference>
<evidence type="ECO:0000313" key="4">
    <source>
        <dbReference type="EMBL" id="CBF87418.1"/>
    </source>
</evidence>
<dbReference type="Gene3D" id="3.90.25.10">
    <property type="entry name" value="UDP-galactose 4-epimerase, domain 1"/>
    <property type="match status" value="1"/>
</dbReference>
<reference evidence="5" key="1">
    <citation type="journal article" date="2005" name="Nature">
        <title>Sequencing of Aspergillus nidulans and comparative analysis with A. fumigatus and A. oryzae.</title>
        <authorList>
            <person name="Galagan J.E."/>
            <person name="Calvo S.E."/>
            <person name="Cuomo C."/>
            <person name="Ma L.J."/>
            <person name="Wortman J.R."/>
            <person name="Batzoglou S."/>
            <person name="Lee S.I."/>
            <person name="Basturkmen M."/>
            <person name="Spevak C.C."/>
            <person name="Clutterbuck J."/>
            <person name="Kapitonov V."/>
            <person name="Jurka J."/>
            <person name="Scazzocchio C."/>
            <person name="Farman M."/>
            <person name="Butler J."/>
            <person name="Purcell S."/>
            <person name="Harris S."/>
            <person name="Braus G.H."/>
            <person name="Draht O."/>
            <person name="Busch S."/>
            <person name="D'Enfert C."/>
            <person name="Bouchier C."/>
            <person name="Goldman G.H."/>
            <person name="Bell-Pedersen D."/>
            <person name="Griffiths-Jones S."/>
            <person name="Doonan J.H."/>
            <person name="Yu J."/>
            <person name="Vienken K."/>
            <person name="Pain A."/>
            <person name="Freitag M."/>
            <person name="Selker E.U."/>
            <person name="Archer D.B."/>
            <person name="Penalva M.A."/>
            <person name="Oakley B.R."/>
            <person name="Momany M."/>
            <person name="Tanaka T."/>
            <person name="Kumagai T."/>
            <person name="Asai K."/>
            <person name="Machida M."/>
            <person name="Nierman W.C."/>
            <person name="Denning D.W."/>
            <person name="Caddick M."/>
            <person name="Hynes M."/>
            <person name="Paoletti M."/>
            <person name="Fischer R."/>
            <person name="Miller B."/>
            <person name="Dyer P."/>
            <person name="Sachs M.S."/>
            <person name="Osmani S.A."/>
            <person name="Birren B.W."/>
        </authorList>
    </citation>
    <scope>NUCLEOTIDE SEQUENCE [LARGE SCALE GENOMIC DNA]</scope>
    <source>
        <strain evidence="5">FGSC A4 / ATCC 38163 / CBS 112.46 / NRRL 194 / M139</strain>
    </source>
</reference>
<dbReference type="CDD" id="cd05251">
    <property type="entry name" value="NmrA_like_SDR_a"/>
    <property type="match status" value="1"/>
</dbReference>
<dbReference type="Gene3D" id="3.40.50.720">
    <property type="entry name" value="NAD(P)-binding Rossmann-like Domain"/>
    <property type="match status" value="1"/>
</dbReference>
<dbReference type="GeneID" id="2867915"/>
<dbReference type="SUPFAM" id="SSF51735">
    <property type="entry name" value="NAD(P)-binding Rossmann-fold domains"/>
    <property type="match status" value="1"/>
</dbReference>
<dbReference type="GO" id="GO:0005634">
    <property type="term" value="C:nucleus"/>
    <property type="evidence" value="ECO:0000318"/>
    <property type="project" value="GO_Central"/>
</dbReference>
<dbReference type="Pfam" id="PF05368">
    <property type="entry name" value="NmrA"/>
    <property type="match status" value="1"/>
</dbReference>
<dbReference type="OMA" id="RPYWIET"/>
<sequence>MSRKIVTVVGATGQQGQAVIAAFANNPQYQIRGLTRNPSSAAAQALSGRGIDVVRADINDIDAITAAFKGSRIIFAVTDFWALYQQQGYEKAKELERQQGINMVKAAAAVPTLEHYIWSTLGKTKEEYPVYHFEGKFEVEQTIRADYPDLHAKTTFLLVCFYANNLQIASLRPYWIETAGKYVQFTTYDPETVIPFIGDVMNLTPFIEAIVKSPAEKVRNGAMVIASIAQWTARKWVEEWARARGKMVQLVRIPRDDYDALWPWPRWAEEFALMMDYFQFVPVQEWVEPGVRVLTAEDLGVRPVQTMEEWARAYELPDPSLSTI</sequence>
<accession>C8VQT7</accession>
<organism evidence="4 5">
    <name type="scientific">Emericella nidulans (strain FGSC A4 / ATCC 38163 / CBS 112.46 / NRRL 194 / M139)</name>
    <name type="common">Aspergillus nidulans</name>
    <dbReference type="NCBI Taxonomy" id="227321"/>
    <lineage>
        <taxon>Eukaryota</taxon>
        <taxon>Fungi</taxon>
        <taxon>Dikarya</taxon>
        <taxon>Ascomycota</taxon>
        <taxon>Pezizomycotina</taxon>
        <taxon>Eurotiomycetes</taxon>
        <taxon>Eurotiomycetidae</taxon>
        <taxon>Eurotiales</taxon>
        <taxon>Aspergillaceae</taxon>
        <taxon>Aspergillus</taxon>
        <taxon>Aspergillus subgen. Nidulantes</taxon>
    </lineage>
</organism>
<dbReference type="KEGG" id="ani:ANIA_09332"/>
<dbReference type="PANTHER" id="PTHR42748:SF28">
    <property type="entry name" value="NMRA-LIKE DOMAIN-CONTAINING PROTEIN"/>
    <property type="match status" value="1"/>
</dbReference>
<keyword evidence="5" id="KW-1185">Reference proteome</keyword>
<evidence type="ECO:0000259" key="3">
    <source>
        <dbReference type="Pfam" id="PF05368"/>
    </source>
</evidence>
<dbReference type="OrthoDB" id="3358371at2759"/>
<dbReference type="InterPro" id="IPR008030">
    <property type="entry name" value="NmrA-like"/>
</dbReference>
<feature type="domain" description="NmrA-like" evidence="3">
    <location>
        <begin position="4"/>
        <end position="292"/>
    </location>
</feature>
<dbReference type="InterPro" id="IPR036291">
    <property type="entry name" value="NAD(P)-bd_dom_sf"/>
</dbReference>
<protein>
    <recommendedName>
        <fullName evidence="3">NmrA-like domain-containing protein</fullName>
    </recommendedName>
</protein>
<reference evidence="5" key="2">
    <citation type="journal article" date="2009" name="Fungal Genet. Biol.">
        <title>The 2008 update of the Aspergillus nidulans genome annotation: a community effort.</title>
        <authorList>
            <person name="Wortman J.R."/>
            <person name="Gilsenan J.M."/>
            <person name="Joardar V."/>
            <person name="Deegan J."/>
            <person name="Clutterbuck J."/>
            <person name="Andersen M.R."/>
            <person name="Archer D."/>
            <person name="Bencina M."/>
            <person name="Braus G."/>
            <person name="Coutinho P."/>
            <person name="von Dohren H."/>
            <person name="Doonan J."/>
            <person name="Driessen A.J."/>
            <person name="Durek P."/>
            <person name="Espeso E."/>
            <person name="Fekete E."/>
            <person name="Flipphi M."/>
            <person name="Estrada C.G."/>
            <person name="Geysens S."/>
            <person name="Goldman G."/>
            <person name="de Groot P.W."/>
            <person name="Hansen K."/>
            <person name="Harris S.D."/>
            <person name="Heinekamp T."/>
            <person name="Helmstaedt K."/>
            <person name="Henrissat B."/>
            <person name="Hofmann G."/>
            <person name="Homan T."/>
            <person name="Horio T."/>
            <person name="Horiuchi H."/>
            <person name="James S."/>
            <person name="Jones M."/>
            <person name="Karaffa L."/>
            <person name="Karanyi Z."/>
            <person name="Kato M."/>
            <person name="Keller N."/>
            <person name="Kelly D.E."/>
            <person name="Kiel J.A."/>
            <person name="Kim J.M."/>
            <person name="van der Klei I.J."/>
            <person name="Klis F.M."/>
            <person name="Kovalchuk A."/>
            <person name="Krasevec N."/>
            <person name="Kubicek C.P."/>
            <person name="Liu B."/>
            <person name="Maccabe A."/>
            <person name="Meyer V."/>
            <person name="Mirabito P."/>
            <person name="Miskei M."/>
            <person name="Mos M."/>
            <person name="Mullins J."/>
            <person name="Nelson D.R."/>
            <person name="Nielsen J."/>
            <person name="Oakley B.R."/>
            <person name="Osmani S.A."/>
            <person name="Pakula T."/>
            <person name="Paszewski A."/>
            <person name="Paulsen I."/>
            <person name="Pilsyk S."/>
            <person name="Pocsi I."/>
            <person name="Punt P.J."/>
            <person name="Ram A.F."/>
            <person name="Ren Q."/>
            <person name="Robellet X."/>
            <person name="Robson G."/>
            <person name="Seiboth B."/>
            <person name="van Solingen P."/>
            <person name="Specht T."/>
            <person name="Sun J."/>
            <person name="Taheri-Talesh N."/>
            <person name="Takeshita N."/>
            <person name="Ussery D."/>
            <person name="vanKuyk P.A."/>
            <person name="Visser H."/>
            <person name="van de Vondervoort P.J."/>
            <person name="de Vries R.P."/>
            <person name="Walton J."/>
            <person name="Xiang X."/>
            <person name="Xiong Y."/>
            <person name="Zeng A.P."/>
            <person name="Brandt B.W."/>
            <person name="Cornell M.J."/>
            <person name="van den Hondel C.A."/>
            <person name="Visser J."/>
            <person name="Oliver S.G."/>
            <person name="Turner G."/>
        </authorList>
    </citation>
    <scope>GENOME REANNOTATION</scope>
    <source>
        <strain evidence="5">FGSC A4 / ATCC 38163 / CBS 112.46 / NRRL 194 / M139</strain>
    </source>
</reference>
<evidence type="ECO:0000256" key="1">
    <source>
        <dbReference type="ARBA" id="ARBA00006328"/>
    </source>
</evidence>
<accession>Q5AQU8</accession>
<gene>
    <name evidence="4" type="ORF">ANIA_09332</name>
</gene>
<dbReference type="InParanoid" id="Q5AQU8"/>
<name>Q5AQU8_EMENI</name>
<dbReference type="HOGENOM" id="CLU_007383_8_6_1"/>
<dbReference type="InterPro" id="IPR051164">
    <property type="entry name" value="NmrA-like_oxidored"/>
</dbReference>
<keyword evidence="2" id="KW-0521">NADP</keyword>
<evidence type="ECO:0000313" key="5">
    <source>
        <dbReference type="Proteomes" id="UP000000560"/>
    </source>
</evidence>
<evidence type="ECO:0000256" key="2">
    <source>
        <dbReference type="ARBA" id="ARBA00022857"/>
    </source>
</evidence>
<dbReference type="PANTHER" id="PTHR42748">
    <property type="entry name" value="NITROGEN METABOLITE REPRESSION PROTEIN NMRA FAMILY MEMBER"/>
    <property type="match status" value="1"/>
</dbReference>